<keyword evidence="12" id="KW-1185">Reference proteome</keyword>
<organism evidence="11 12">
    <name type="scientific">Aspergillus nanangensis</name>
    <dbReference type="NCBI Taxonomy" id="2582783"/>
    <lineage>
        <taxon>Eukaryota</taxon>
        <taxon>Fungi</taxon>
        <taxon>Dikarya</taxon>
        <taxon>Ascomycota</taxon>
        <taxon>Pezizomycotina</taxon>
        <taxon>Eurotiomycetes</taxon>
        <taxon>Eurotiomycetidae</taxon>
        <taxon>Eurotiales</taxon>
        <taxon>Aspergillaceae</taxon>
        <taxon>Aspergillus</taxon>
        <taxon>Aspergillus subgen. Circumdati</taxon>
    </lineage>
</organism>
<proteinExistence type="inferred from homology"/>
<dbReference type="GO" id="GO:0006487">
    <property type="term" value="P:protein N-linked glycosylation"/>
    <property type="evidence" value="ECO:0007669"/>
    <property type="project" value="TreeGrafter"/>
</dbReference>
<evidence type="ECO:0000256" key="6">
    <source>
        <dbReference type="ARBA" id="ARBA00022692"/>
    </source>
</evidence>
<feature type="transmembrane region" description="Helical" evidence="10">
    <location>
        <begin position="59"/>
        <end position="83"/>
    </location>
</feature>
<dbReference type="EMBL" id="VCAU01000027">
    <property type="protein sequence ID" value="KAF9890314.1"/>
    <property type="molecule type" value="Genomic_DNA"/>
</dbReference>
<gene>
    <name evidence="11" type="primary">ALG9</name>
    <name evidence="11" type="ORF">FE257_005980</name>
</gene>
<evidence type="ECO:0000256" key="9">
    <source>
        <dbReference type="ARBA" id="ARBA00023136"/>
    </source>
</evidence>
<evidence type="ECO:0000256" key="5">
    <source>
        <dbReference type="ARBA" id="ARBA00022679"/>
    </source>
</evidence>
<dbReference type="AlphaFoldDB" id="A0AAD4CPG6"/>
<comment type="similarity">
    <text evidence="3 10">Belongs to the glycosyltransferase 22 family.</text>
</comment>
<dbReference type="PANTHER" id="PTHR22760:SF2">
    <property type="entry name" value="ALPHA-1,2-MANNOSYLTRANSFERASE ALG9"/>
    <property type="match status" value="1"/>
</dbReference>
<evidence type="ECO:0000313" key="11">
    <source>
        <dbReference type="EMBL" id="KAF9890314.1"/>
    </source>
</evidence>
<keyword evidence="9 10" id="KW-0472">Membrane</keyword>
<keyword evidence="7 10" id="KW-0256">Endoplasmic reticulum</keyword>
<feature type="transmembrane region" description="Helical" evidence="10">
    <location>
        <begin position="230"/>
        <end position="253"/>
    </location>
</feature>
<comment type="pathway">
    <text evidence="2">Protein modification; protein glycosylation.</text>
</comment>
<dbReference type="GO" id="GO:0005789">
    <property type="term" value="C:endoplasmic reticulum membrane"/>
    <property type="evidence" value="ECO:0007669"/>
    <property type="project" value="UniProtKB-SubCell"/>
</dbReference>
<keyword evidence="8 10" id="KW-1133">Transmembrane helix</keyword>
<evidence type="ECO:0000256" key="10">
    <source>
        <dbReference type="RuleBase" id="RU363075"/>
    </source>
</evidence>
<evidence type="ECO:0000256" key="1">
    <source>
        <dbReference type="ARBA" id="ARBA00004477"/>
    </source>
</evidence>
<dbReference type="Proteomes" id="UP001194746">
    <property type="component" value="Unassembled WGS sequence"/>
</dbReference>
<evidence type="ECO:0000256" key="8">
    <source>
        <dbReference type="ARBA" id="ARBA00022989"/>
    </source>
</evidence>
<dbReference type="PANTHER" id="PTHR22760">
    <property type="entry name" value="GLYCOSYLTRANSFERASE"/>
    <property type="match status" value="1"/>
</dbReference>
<evidence type="ECO:0000313" key="12">
    <source>
        <dbReference type="Proteomes" id="UP001194746"/>
    </source>
</evidence>
<feature type="transmembrane region" description="Helical" evidence="10">
    <location>
        <begin position="24"/>
        <end position="47"/>
    </location>
</feature>
<dbReference type="InterPro" id="IPR005599">
    <property type="entry name" value="GPI_mannosylTrfase"/>
</dbReference>
<evidence type="ECO:0000256" key="7">
    <source>
        <dbReference type="ARBA" id="ARBA00022824"/>
    </source>
</evidence>
<evidence type="ECO:0000256" key="2">
    <source>
        <dbReference type="ARBA" id="ARBA00004922"/>
    </source>
</evidence>
<keyword evidence="4 10" id="KW-0328">Glycosyltransferase</keyword>
<comment type="caution">
    <text evidence="11">The sequence shown here is derived from an EMBL/GenBank/DDBJ whole genome shotgun (WGS) entry which is preliminary data.</text>
</comment>
<feature type="transmembrane region" description="Helical" evidence="10">
    <location>
        <begin position="160"/>
        <end position="179"/>
    </location>
</feature>
<keyword evidence="5" id="KW-0808">Transferase</keyword>
<feature type="transmembrane region" description="Helical" evidence="10">
    <location>
        <begin position="191"/>
        <end position="210"/>
    </location>
</feature>
<sequence length="424" mass="47665">MYTSMLGLAAFLDWRGGQKVAQGIMWFGLGAIVGWPFAGALVMPLLLEEVIIGFIAGDLWKVISGILGGAVRCLVILACEVVVDYAFLGKFAVVPWNIVAYNIFGGDGRGPEIFGTEPWTFYFRNLLLNFNVWFVFALCAAPFLLLQAAFRPRATSKETLFRTVTLITPFYMWLAIFTLQPHKEERFMYPAYPFLALNAAISFHMLLSYIGSNNPKEMVGRLPAKLKLAAVMSVVLVAINAGLLRTLGMITAYRAPLKVFEPLEQLSVTQAGESVCFGKEWYRFPSSFFLPNGMRARFIRSEFRGLLPGEFPNAPDYQTLLEGTSRIPAGMNDRNQEDPGKYVDVSECSFLVDSSFSGRATTDLEPDYVHDEAQWEALACESFLDASQTSLLGRLIWIPDLPMVPDRFRRHWGEYCLLRRRKSD</sequence>
<evidence type="ECO:0000256" key="3">
    <source>
        <dbReference type="ARBA" id="ARBA00007063"/>
    </source>
</evidence>
<dbReference type="GO" id="GO:0000026">
    <property type="term" value="F:alpha-1,2-mannosyltransferase activity"/>
    <property type="evidence" value="ECO:0007669"/>
    <property type="project" value="TreeGrafter"/>
</dbReference>
<evidence type="ECO:0000256" key="4">
    <source>
        <dbReference type="ARBA" id="ARBA00022676"/>
    </source>
</evidence>
<comment type="subcellular location">
    <subcellularLocation>
        <location evidence="1 10">Endoplasmic reticulum membrane</location>
        <topology evidence="1 10">Multi-pass membrane protein</topology>
    </subcellularLocation>
</comment>
<keyword evidence="6 10" id="KW-0812">Transmembrane</keyword>
<protein>
    <recommendedName>
        <fullName evidence="10">Mannosyltransferase</fullName>
        <ecNumber evidence="10">2.4.1.-</ecNumber>
    </recommendedName>
</protein>
<accession>A0AAD4CPG6</accession>
<name>A0AAD4CPG6_ASPNN</name>
<feature type="transmembrane region" description="Helical" evidence="10">
    <location>
        <begin position="126"/>
        <end position="148"/>
    </location>
</feature>
<dbReference type="EC" id="2.4.1.-" evidence="10"/>
<dbReference type="Pfam" id="PF03901">
    <property type="entry name" value="Glyco_transf_22"/>
    <property type="match status" value="1"/>
</dbReference>
<reference evidence="11" key="2">
    <citation type="submission" date="2020-02" db="EMBL/GenBank/DDBJ databases">
        <authorList>
            <person name="Gilchrist C.L.M."/>
            <person name="Chooi Y.-H."/>
        </authorList>
    </citation>
    <scope>NUCLEOTIDE SEQUENCE</scope>
    <source>
        <strain evidence="11">MST-FP2251</strain>
    </source>
</reference>
<reference evidence="11" key="1">
    <citation type="journal article" date="2019" name="Beilstein J. Org. Chem.">
        <title>Nanangenines: drimane sesquiterpenoids as the dominant metabolite cohort of a novel Australian fungus, Aspergillus nanangensis.</title>
        <authorList>
            <person name="Lacey H.J."/>
            <person name="Gilchrist C.L.M."/>
            <person name="Crombie A."/>
            <person name="Kalaitzis J.A."/>
            <person name="Vuong D."/>
            <person name="Rutledge P.J."/>
            <person name="Turner P."/>
            <person name="Pitt J.I."/>
            <person name="Lacey E."/>
            <person name="Chooi Y.H."/>
            <person name="Piggott A.M."/>
        </authorList>
    </citation>
    <scope>NUCLEOTIDE SEQUENCE</scope>
    <source>
        <strain evidence="11">MST-FP2251</strain>
    </source>
</reference>